<organism evidence="1 2">
    <name type="scientific">Periplaneta americana</name>
    <name type="common">American cockroach</name>
    <name type="synonym">Blatta americana</name>
    <dbReference type="NCBI Taxonomy" id="6978"/>
    <lineage>
        <taxon>Eukaryota</taxon>
        <taxon>Metazoa</taxon>
        <taxon>Ecdysozoa</taxon>
        <taxon>Arthropoda</taxon>
        <taxon>Hexapoda</taxon>
        <taxon>Insecta</taxon>
        <taxon>Pterygota</taxon>
        <taxon>Neoptera</taxon>
        <taxon>Polyneoptera</taxon>
        <taxon>Dictyoptera</taxon>
        <taxon>Blattodea</taxon>
        <taxon>Blattoidea</taxon>
        <taxon>Blattidae</taxon>
        <taxon>Blattinae</taxon>
        <taxon>Periplaneta</taxon>
    </lineage>
</organism>
<gene>
    <name evidence="1" type="ORF">ANN_06545</name>
</gene>
<comment type="caution">
    <text evidence="1">The sequence shown here is derived from an EMBL/GenBank/DDBJ whole genome shotgun (WGS) entry which is preliminary data.</text>
</comment>
<proteinExistence type="predicted"/>
<feature type="non-terminal residue" evidence="1">
    <location>
        <position position="1"/>
    </location>
</feature>
<evidence type="ECO:0000313" key="1">
    <source>
        <dbReference type="EMBL" id="KAJ4444748.1"/>
    </source>
</evidence>
<dbReference type="Proteomes" id="UP001148838">
    <property type="component" value="Unassembled WGS sequence"/>
</dbReference>
<evidence type="ECO:0000313" key="2">
    <source>
        <dbReference type="Proteomes" id="UP001148838"/>
    </source>
</evidence>
<accession>A0ABQ8TDV0</accession>
<reference evidence="1 2" key="1">
    <citation type="journal article" date="2022" name="Allergy">
        <title>Genome assembly and annotation of Periplaneta americana reveal a comprehensive cockroach allergen profile.</title>
        <authorList>
            <person name="Wang L."/>
            <person name="Xiong Q."/>
            <person name="Saelim N."/>
            <person name="Wang L."/>
            <person name="Nong W."/>
            <person name="Wan A.T."/>
            <person name="Shi M."/>
            <person name="Liu X."/>
            <person name="Cao Q."/>
            <person name="Hui J.H.L."/>
            <person name="Sookrung N."/>
            <person name="Leung T.F."/>
            <person name="Tungtrongchitr A."/>
            <person name="Tsui S.K.W."/>
        </authorList>
    </citation>
    <scope>NUCLEOTIDE SEQUENCE [LARGE SCALE GENOMIC DNA]</scope>
    <source>
        <strain evidence="1">PWHHKU_190912</strain>
    </source>
</reference>
<name>A0ABQ8TDV0_PERAM</name>
<protein>
    <submittedName>
        <fullName evidence="1">Uncharacterized protein</fullName>
    </submittedName>
</protein>
<dbReference type="EMBL" id="JAJSOF020000011">
    <property type="protein sequence ID" value="KAJ4444748.1"/>
    <property type="molecule type" value="Genomic_DNA"/>
</dbReference>
<keyword evidence="2" id="KW-1185">Reference proteome</keyword>
<sequence length="114" mass="13062">RKVCNLIDLRQRIIQAVELITPDMLVKTWREVEYQVQCHGIQASMIWFQQDEATAHTARLSMAMVRGLFPGHVVSRGSDVLDLPTLQTCLYVITFFGVISKRKCLLTSHATFRN</sequence>